<proteinExistence type="predicted"/>
<organism evidence="1">
    <name type="scientific">uncultured Blastococcus sp</name>
    <dbReference type="NCBI Taxonomy" id="217144"/>
    <lineage>
        <taxon>Bacteria</taxon>
        <taxon>Bacillati</taxon>
        <taxon>Actinomycetota</taxon>
        <taxon>Actinomycetes</taxon>
        <taxon>Geodermatophilales</taxon>
        <taxon>Geodermatophilaceae</taxon>
        <taxon>Blastococcus</taxon>
        <taxon>environmental samples</taxon>
    </lineage>
</organism>
<accession>A0A6J4JDQ6</accession>
<name>A0A6J4JDQ6_9ACTN</name>
<reference evidence="1" key="1">
    <citation type="submission" date="2020-02" db="EMBL/GenBank/DDBJ databases">
        <authorList>
            <person name="Meier V. D."/>
        </authorList>
    </citation>
    <scope>NUCLEOTIDE SEQUENCE</scope>
    <source>
        <strain evidence="1">AVDCRST_MAG52</strain>
    </source>
</reference>
<dbReference type="AlphaFoldDB" id="A0A6J4JDQ6"/>
<evidence type="ECO:0000313" key="1">
    <source>
        <dbReference type="EMBL" id="CAA9274658.1"/>
    </source>
</evidence>
<dbReference type="EMBL" id="CADCTN010000233">
    <property type="protein sequence ID" value="CAA9274658.1"/>
    <property type="molecule type" value="Genomic_DNA"/>
</dbReference>
<protein>
    <submittedName>
        <fullName evidence="1">Uncharacterized protein</fullName>
    </submittedName>
</protein>
<gene>
    <name evidence="1" type="ORF">AVDCRST_MAG52-3415</name>
</gene>
<sequence>MTTEGNCANAVTAAPRCSPAGPARNGPAHLVDHVVRLATRRNAPAWERFCWWRDIDLPCAESP</sequence>